<dbReference type="PIRSF" id="PIRSF007663">
    <property type="entry name" value="UCP007663"/>
    <property type="match status" value="1"/>
</dbReference>
<dbReference type="InterPro" id="IPR027414">
    <property type="entry name" value="GH95_N_dom"/>
</dbReference>
<dbReference type="RefSeq" id="XP_068360003.1">
    <property type="nucleotide sequence ID" value="XM_068504100.1"/>
</dbReference>
<organism evidence="4 5">
    <name type="scientific">Tritrichomonas foetus</name>
    <dbReference type="NCBI Taxonomy" id="1144522"/>
    <lineage>
        <taxon>Eukaryota</taxon>
        <taxon>Metamonada</taxon>
        <taxon>Parabasalia</taxon>
        <taxon>Tritrichomonadida</taxon>
        <taxon>Tritrichomonadidae</taxon>
        <taxon>Tritrichomonas</taxon>
    </lineage>
</organism>
<dbReference type="OrthoDB" id="10028344at2759"/>
<evidence type="ECO:0000259" key="3">
    <source>
        <dbReference type="Pfam" id="PF22124"/>
    </source>
</evidence>
<dbReference type="GO" id="GO:0004560">
    <property type="term" value="F:alpha-L-fucosidase activity"/>
    <property type="evidence" value="ECO:0007669"/>
    <property type="project" value="InterPro"/>
</dbReference>
<gene>
    <name evidence="4" type="ORF">TRFO_25044</name>
</gene>
<evidence type="ECO:0000259" key="2">
    <source>
        <dbReference type="Pfam" id="PF21307"/>
    </source>
</evidence>
<keyword evidence="5" id="KW-1185">Reference proteome</keyword>
<dbReference type="InterPro" id="IPR054363">
    <property type="entry name" value="GH95_cat"/>
</dbReference>
<dbReference type="PANTHER" id="PTHR31084:SF19">
    <property type="entry name" value="GLYCOSYL HYDROLASE FAMILY 95 N-TERMINAL DOMAIN-CONTAINING PROTEIN"/>
    <property type="match status" value="1"/>
</dbReference>
<dbReference type="AlphaFoldDB" id="A0A1J4K6Q6"/>
<feature type="domain" description="Glycosyl hydrolase family 95 N-terminal" evidence="1">
    <location>
        <begin position="20"/>
        <end position="278"/>
    </location>
</feature>
<dbReference type="GeneID" id="94838804"/>
<name>A0A1J4K6Q6_9EUKA</name>
<dbReference type="Pfam" id="PF21307">
    <property type="entry name" value="Glyco_hydro_95_C"/>
    <property type="match status" value="1"/>
</dbReference>
<proteinExistence type="predicted"/>
<protein>
    <submittedName>
        <fullName evidence="4">Uncharacterized protein</fullName>
    </submittedName>
</protein>
<dbReference type="InterPro" id="IPR008928">
    <property type="entry name" value="6-hairpin_glycosidase_sf"/>
</dbReference>
<dbReference type="Pfam" id="PF22124">
    <property type="entry name" value="Glyco_hydro_95_cat"/>
    <property type="match status" value="1"/>
</dbReference>
<dbReference type="Pfam" id="PF14498">
    <property type="entry name" value="Glyco_hyd_65N_2"/>
    <property type="match status" value="1"/>
</dbReference>
<feature type="domain" description="Alpha fucosidase A-like C-terminal" evidence="2">
    <location>
        <begin position="716"/>
        <end position="812"/>
    </location>
</feature>
<evidence type="ECO:0000313" key="5">
    <source>
        <dbReference type="Proteomes" id="UP000179807"/>
    </source>
</evidence>
<dbReference type="Gene3D" id="1.50.10.10">
    <property type="match status" value="1"/>
</dbReference>
<dbReference type="Proteomes" id="UP000179807">
    <property type="component" value="Unassembled WGS sequence"/>
</dbReference>
<dbReference type="InterPro" id="IPR049053">
    <property type="entry name" value="AFCA-like_C"/>
</dbReference>
<accession>A0A1J4K6Q6</accession>
<dbReference type="SUPFAM" id="SSF48208">
    <property type="entry name" value="Six-hairpin glycosidases"/>
    <property type="match status" value="1"/>
</dbReference>
<dbReference type="EMBL" id="MLAK01000713">
    <property type="protein sequence ID" value="OHT06867.1"/>
    <property type="molecule type" value="Genomic_DNA"/>
</dbReference>
<dbReference type="PANTHER" id="PTHR31084">
    <property type="entry name" value="ALPHA-L-FUCOSIDASE 2"/>
    <property type="match status" value="1"/>
</dbReference>
<evidence type="ECO:0000313" key="4">
    <source>
        <dbReference type="EMBL" id="OHT06867.1"/>
    </source>
</evidence>
<evidence type="ECO:0000259" key="1">
    <source>
        <dbReference type="Pfam" id="PF14498"/>
    </source>
</evidence>
<sequence>MFLFAVLSSSFVNDNPLRMWYNLPSSKLALRSIPEYTPFNSDNDIWQQNTLPIGNSFIGANIWGEIKNERLTFNEKSLWLGGPSTKRPNYNGGNNADKGKYGEVFRNIQQLFADGKDDEASNMCNQLIGDSDGYGSYVKFGDIYLTFDLDENQATDYVRYLDLDKGISYVQYNYNGATITREYFVSYPDNVLVIRITTTSGTIPAVTAQFPPAFSASTTVSSDNIITAKGRLDDNQMIFNGKLKAVVTQGSIATKSSELTISDATEIVLFVAAATDYKDVYPSYRTGESEDDVDSRVEKLITNAVNLGYNKVCEGHLADYQELFNRASLHLNGQPSSIPTNEQLAAYKADQGTPAENRNLEVLLFQYGRYLTIGSSRDGTLPSNLQGVWNDLISGVPWSSDYHMNINLQMNYWPTYVTNLAECALPLIDYVEGLRIPGRITAEIYAGIKSNSSFPENGFMAHTQNTPFGWTCPGWDFSWGWSPAAVPWILQNVFDYYLFTNDVDVLRNRIYPMMKEEAILYDQIMVEDKKYGRLVSSPTYSPEQGPRTNGNAYEQELIWQHYHNTIKAAKILNVDHELVAKWSERIERLNPIEIGDSGQVKEWYEETYLGSIGSKGHRHMSHLLGLYPGDLISVDTKDWMDAAIISLIDRGDITTGWGMGQRINAWSRTGDGNHAHLLIQTLFKNGIYNNLWDLHPPFQIDGNFGATSGMAEMLLQSNMGYINILPSLPDIWDQGEFDGFVARGNILVGVTWSNNKATEVRLQPRFEGEVTVKCSGINDAVITDSEGNNVKYSVIGTNRILFDGKANEKYTITQFKNRQRRARIQRVF</sequence>
<feature type="domain" description="Glycosyl hydrolase family 95 catalytic" evidence="3">
    <location>
        <begin position="309"/>
        <end position="714"/>
    </location>
</feature>
<dbReference type="InterPro" id="IPR016518">
    <property type="entry name" value="Alpha-L-fucosidase"/>
</dbReference>
<comment type="caution">
    <text evidence="4">The sequence shown here is derived from an EMBL/GenBank/DDBJ whole genome shotgun (WGS) entry which is preliminary data.</text>
</comment>
<dbReference type="VEuPathDB" id="TrichDB:TRFO_25044"/>
<dbReference type="GO" id="GO:0005975">
    <property type="term" value="P:carbohydrate metabolic process"/>
    <property type="evidence" value="ECO:0007669"/>
    <property type="project" value="InterPro"/>
</dbReference>
<reference evidence="4" key="1">
    <citation type="submission" date="2016-10" db="EMBL/GenBank/DDBJ databases">
        <authorList>
            <person name="Benchimol M."/>
            <person name="Almeida L.G."/>
            <person name="Vasconcelos A.T."/>
            <person name="Perreira-Neves A."/>
            <person name="Rosa I.A."/>
            <person name="Tasca T."/>
            <person name="Bogo M.R."/>
            <person name="de Souza W."/>
        </authorList>
    </citation>
    <scope>NUCLEOTIDE SEQUENCE [LARGE SCALE GENOMIC DNA]</scope>
    <source>
        <strain evidence="4">K</strain>
    </source>
</reference>
<dbReference type="InterPro" id="IPR012341">
    <property type="entry name" value="6hp_glycosidase-like_sf"/>
</dbReference>